<dbReference type="SUPFAM" id="SSF55729">
    <property type="entry name" value="Acyl-CoA N-acyltransferases (Nat)"/>
    <property type="match status" value="1"/>
</dbReference>
<accession>A0AAP5LPB6</accession>
<dbReference type="Proteomes" id="UP001254832">
    <property type="component" value="Unassembled WGS sequence"/>
</dbReference>
<comment type="caution">
    <text evidence="4">The sequence shown here is derived from an EMBL/GenBank/DDBJ whole genome shotgun (WGS) entry which is preliminary data.</text>
</comment>
<evidence type="ECO:0000259" key="3">
    <source>
        <dbReference type="PROSITE" id="PS51186"/>
    </source>
</evidence>
<dbReference type="PROSITE" id="PS51186">
    <property type="entry name" value="GNAT"/>
    <property type="match status" value="1"/>
</dbReference>
<dbReference type="Gene3D" id="3.40.630.30">
    <property type="match status" value="1"/>
</dbReference>
<evidence type="ECO:0000313" key="5">
    <source>
        <dbReference type="Proteomes" id="UP001254832"/>
    </source>
</evidence>
<protein>
    <submittedName>
        <fullName evidence="4">Ribosomal protein S18 acetylase RimI-like enzyme</fullName>
    </submittedName>
</protein>
<dbReference type="AlphaFoldDB" id="A0AAP5LPB6"/>
<dbReference type="InterPro" id="IPR050680">
    <property type="entry name" value="YpeA/RimI_acetyltransf"/>
</dbReference>
<dbReference type="CDD" id="cd04301">
    <property type="entry name" value="NAT_SF"/>
    <property type="match status" value="1"/>
</dbReference>
<reference evidence="4" key="1">
    <citation type="submission" date="2023-07" db="EMBL/GenBank/DDBJ databases">
        <title>Sorghum-associated microbial communities from plants grown in Nebraska, USA.</title>
        <authorList>
            <person name="Schachtman D."/>
        </authorList>
    </citation>
    <scope>NUCLEOTIDE SEQUENCE</scope>
    <source>
        <strain evidence="4">BE80</strain>
    </source>
</reference>
<dbReference type="Pfam" id="PF00583">
    <property type="entry name" value="Acetyltransf_1"/>
    <property type="match status" value="1"/>
</dbReference>
<dbReference type="RefSeq" id="WP_082560456.1">
    <property type="nucleotide sequence ID" value="NZ_JAVDTR010000019.1"/>
</dbReference>
<keyword evidence="4" id="KW-0689">Ribosomal protein</keyword>
<feature type="domain" description="N-acetyltransferase" evidence="3">
    <location>
        <begin position="10"/>
        <end position="174"/>
    </location>
</feature>
<keyword evidence="4" id="KW-0687">Ribonucleoprotein</keyword>
<proteinExistence type="predicted"/>
<keyword evidence="1" id="KW-0808">Transferase</keyword>
<dbReference type="InterPro" id="IPR016181">
    <property type="entry name" value="Acyl_CoA_acyltransferase"/>
</dbReference>
<evidence type="ECO:0000256" key="1">
    <source>
        <dbReference type="ARBA" id="ARBA00022679"/>
    </source>
</evidence>
<dbReference type="EMBL" id="JAVDTR010000019">
    <property type="protein sequence ID" value="MDR6726682.1"/>
    <property type="molecule type" value="Genomic_DNA"/>
</dbReference>
<sequence length="210" mass="24069">MRKDSLNESISIRNIVREDAEHYWSFRLEALKNHPEAFGASFEISVQLPMTEVQDRIHNEPDDYILGAYAQDGSLAGMMGFKREYGLKLRHKGMIWGVYVSPAYRGLGVASRLLQEVLERGRQLEGLKQINLCVVTTNESAKRLYEQAGFETYGIEKNALEVYGQGYDEAHMTYFYTNQKQVVEFVATECSFVITQSQFVSRKNIPYNGK</sequence>
<evidence type="ECO:0000313" key="4">
    <source>
        <dbReference type="EMBL" id="MDR6726682.1"/>
    </source>
</evidence>
<gene>
    <name evidence="4" type="ORF">J2W91_005204</name>
</gene>
<keyword evidence="2" id="KW-0012">Acyltransferase</keyword>
<dbReference type="PANTHER" id="PTHR43420">
    <property type="entry name" value="ACETYLTRANSFERASE"/>
    <property type="match status" value="1"/>
</dbReference>
<dbReference type="InterPro" id="IPR000182">
    <property type="entry name" value="GNAT_dom"/>
</dbReference>
<dbReference type="GO" id="GO:0016747">
    <property type="term" value="F:acyltransferase activity, transferring groups other than amino-acyl groups"/>
    <property type="evidence" value="ECO:0007669"/>
    <property type="project" value="InterPro"/>
</dbReference>
<dbReference type="PANTHER" id="PTHR43420:SF47">
    <property type="entry name" value="N-ACETYLTRANSFERASE DOMAIN-CONTAINING PROTEIN"/>
    <property type="match status" value="1"/>
</dbReference>
<evidence type="ECO:0000256" key="2">
    <source>
        <dbReference type="ARBA" id="ARBA00023315"/>
    </source>
</evidence>
<name>A0AAP5LPB6_PAEAM</name>
<dbReference type="GO" id="GO:0005840">
    <property type="term" value="C:ribosome"/>
    <property type="evidence" value="ECO:0007669"/>
    <property type="project" value="UniProtKB-KW"/>
</dbReference>
<organism evidence="4 5">
    <name type="scientific">Paenibacillus amylolyticus</name>
    <dbReference type="NCBI Taxonomy" id="1451"/>
    <lineage>
        <taxon>Bacteria</taxon>
        <taxon>Bacillati</taxon>
        <taxon>Bacillota</taxon>
        <taxon>Bacilli</taxon>
        <taxon>Bacillales</taxon>
        <taxon>Paenibacillaceae</taxon>
        <taxon>Paenibacillus</taxon>
    </lineage>
</organism>